<sequence>MREESDSEESTSLNWDEFIGHATSEDLVSSILDMYDALICTTNTSPELVTLPNLASTKSAIDFSSLKRKSIVEVPKIKTENQQCMKRSSTNQYLERKRPPDPPPAPPNVVRPLSISSMASLSSTSSSSVSSCGHIARIRRTGVVHNSAYLASIESLESSQSALNVSPPGRANQQQRRQRSKCVTVSSTTSTGSGDSGVCSPCSFISSPSPVIRPRYCDPQLSYMDRVVMEIVETEGVYVSDLQQIIVGYLERWRSSPEYPFTEQQLNDLFSNIQDIFHFNKSFLRDLEQCGLDPVKIAQSFVRNNEGFSVYTDYCTNYPRTMSVLTELMRQESAAKLFRERQVALQHTLPLGSYLLKPVQRILKYHLLLNNIVKQCSSESQGYEDIKHALSTMTSIAQHINHMKRKHEHAVRVQEIQSLLLGWHGEDLTTFGELCGEGAFRLSGAKALRHAFLFDRMLLITKKKEEGILGYKAHIMCSNLMLIESVPGEPLCFHVIPFDNPKNQYTLQARNLDQKREWCLQLKKVILENYNAVIPSHARQLVMQLGQNKTGDEELAEKHSTPKRQHSAPEYLEKRKQEKRRKSELCLLRTRFQPRVLRKSDVGTTTKSQQEIRQTIETIEQEKEEDRTKNDASDTNIKSDKDLLSVPSPSPSLTSTASLEEEHRTLENIISQLLMQNGEFVKFVNKTTTRKHPRRKKLDTSEDEEDADYDNLSGAWSPSPQLRWQRAAQSPKLIHRSSSLVRRAHSFSSRDTENSSGSPDQSVDSSLSRFSLDNSNNAGESTSLWVKHQAVTEGNKKSDSLPRSFQIGGTQTPDWSMTVRPITIASDKAQELNLVDMQNYINRAEALCNVRRGNCFPTNLDDTTEEEMMTSTAELSSHQLYVHPEYRIYKSGLSKTMLRHIVNKISSLRSSETLSDPPPPPSPCYAQGSSRLGARIAHCADSSDYADPRTLFPAITPSKKAASVLGIRDCHGSTMSLTTATKPDDKQNQDIKKPADEEKTNPLKQINEIKLNELRLKLSQTRIEHNNVTGSKIEDDTCSVGSGDSFYERSFEAMEHLTETEIFRDSAVFSDQDDAFSDDMELPIPPPKQFDTKDKQDGHKFKGECMDISNPENKKLYSKLDICKPNRKDNKLCIVKPLINLSNVTPRSKKIIQISKVSLNSIPDLDIKYSEKYIKGDQGDKKNTTCSQCSPSRRHSCKSIDAFTSCHKCNKPPETDIMSKSCDFTRSISCRECVQCSSNTDVVCSVCCSQCSVDTEDSSSAASTVIEVSPTRQGWVKHVVNRLQSF</sequence>
<evidence type="ECO:0000256" key="1">
    <source>
        <dbReference type="ARBA" id="ARBA00022553"/>
    </source>
</evidence>
<feature type="region of interest" description="Disordered" evidence="2">
    <location>
        <begin position="974"/>
        <end position="999"/>
    </location>
</feature>
<proteinExistence type="predicted"/>
<dbReference type="InterPro" id="IPR035899">
    <property type="entry name" value="DBL_dom_sf"/>
</dbReference>
<feature type="region of interest" description="Disordered" evidence="2">
    <location>
        <begin position="80"/>
        <end position="112"/>
    </location>
</feature>
<dbReference type="Gene3D" id="2.30.29.30">
    <property type="entry name" value="Pleckstrin-homology domain (PH domain)/Phosphotyrosine-binding domain (PTB)"/>
    <property type="match status" value="1"/>
</dbReference>
<dbReference type="Gene3D" id="1.20.900.10">
    <property type="entry name" value="Dbl homology (DH) domain"/>
    <property type="match status" value="1"/>
</dbReference>
<dbReference type="InterPro" id="IPR001849">
    <property type="entry name" value="PH_domain"/>
</dbReference>
<feature type="compositionally biased region" description="Basic and acidic residues" evidence="2">
    <location>
        <begin position="550"/>
        <end position="560"/>
    </location>
</feature>
<feature type="region of interest" description="Disordered" evidence="2">
    <location>
        <begin position="687"/>
        <end position="721"/>
    </location>
</feature>
<dbReference type="CDD" id="cd13243">
    <property type="entry name" value="PH_PLEKHG1_G2_G3"/>
    <property type="match status" value="1"/>
</dbReference>
<dbReference type="SMART" id="SM00233">
    <property type="entry name" value="PH"/>
    <property type="match status" value="1"/>
</dbReference>
<dbReference type="PROSITE" id="PS50010">
    <property type="entry name" value="DH_2"/>
    <property type="match status" value="1"/>
</dbReference>
<feature type="compositionally biased region" description="Basic residues" evidence="2">
    <location>
        <begin position="688"/>
        <end position="697"/>
    </location>
</feature>
<dbReference type="InterPro" id="IPR043324">
    <property type="entry name" value="PH_PLEKHG1_G2_G3"/>
</dbReference>
<evidence type="ECO:0000259" key="3">
    <source>
        <dbReference type="PROSITE" id="PS50010"/>
    </source>
</evidence>
<feature type="compositionally biased region" description="Basic and acidic residues" evidence="2">
    <location>
        <begin position="982"/>
        <end position="999"/>
    </location>
</feature>
<name>A0A8D8LVH6_9HEMI</name>
<organism evidence="4">
    <name type="scientific">Cacopsylla melanoneura</name>
    <dbReference type="NCBI Taxonomy" id="428564"/>
    <lineage>
        <taxon>Eukaryota</taxon>
        <taxon>Metazoa</taxon>
        <taxon>Ecdysozoa</taxon>
        <taxon>Arthropoda</taxon>
        <taxon>Hexapoda</taxon>
        <taxon>Insecta</taxon>
        <taxon>Pterygota</taxon>
        <taxon>Neoptera</taxon>
        <taxon>Paraneoptera</taxon>
        <taxon>Hemiptera</taxon>
        <taxon>Sternorrhyncha</taxon>
        <taxon>Psylloidea</taxon>
        <taxon>Psyllidae</taxon>
        <taxon>Psyllinae</taxon>
        <taxon>Cacopsylla</taxon>
    </lineage>
</organism>
<dbReference type="Pfam" id="PF00621">
    <property type="entry name" value="RhoGEF"/>
    <property type="match status" value="1"/>
</dbReference>
<feature type="region of interest" description="Disordered" evidence="2">
    <location>
        <begin position="1077"/>
        <end position="1096"/>
    </location>
</feature>
<dbReference type="EMBL" id="HBUF01034123">
    <property type="protein sequence ID" value="CAG6615851.1"/>
    <property type="molecule type" value="Transcribed_RNA"/>
</dbReference>
<feature type="region of interest" description="Disordered" evidence="2">
    <location>
        <begin position="161"/>
        <end position="197"/>
    </location>
</feature>
<dbReference type="CDD" id="cd00160">
    <property type="entry name" value="RhoGEF"/>
    <property type="match status" value="1"/>
</dbReference>
<accession>A0A8D8LVH6</accession>
<feature type="region of interest" description="Disordered" evidence="2">
    <location>
        <begin position="735"/>
        <end position="773"/>
    </location>
</feature>
<evidence type="ECO:0000256" key="2">
    <source>
        <dbReference type="SAM" id="MobiDB-lite"/>
    </source>
</evidence>
<evidence type="ECO:0000313" key="4">
    <source>
        <dbReference type="EMBL" id="CAG6615851.1"/>
    </source>
</evidence>
<dbReference type="PANTHER" id="PTHR45924">
    <property type="entry name" value="FI17866P1"/>
    <property type="match status" value="1"/>
</dbReference>
<feature type="compositionally biased region" description="Low complexity" evidence="2">
    <location>
        <begin position="182"/>
        <end position="197"/>
    </location>
</feature>
<dbReference type="SMART" id="SM00325">
    <property type="entry name" value="RhoGEF"/>
    <property type="match status" value="1"/>
</dbReference>
<dbReference type="GO" id="GO:0005085">
    <property type="term" value="F:guanyl-nucleotide exchange factor activity"/>
    <property type="evidence" value="ECO:0007669"/>
    <property type="project" value="InterPro"/>
</dbReference>
<dbReference type="GO" id="GO:0031267">
    <property type="term" value="F:small GTPase binding"/>
    <property type="evidence" value="ECO:0007669"/>
    <property type="project" value="TreeGrafter"/>
</dbReference>
<feature type="compositionally biased region" description="Low complexity" evidence="2">
    <location>
        <begin position="644"/>
        <end position="658"/>
    </location>
</feature>
<dbReference type="PANTHER" id="PTHR45924:SF2">
    <property type="entry name" value="FI17866P1"/>
    <property type="match status" value="1"/>
</dbReference>
<dbReference type="SUPFAM" id="SSF50729">
    <property type="entry name" value="PH domain-like"/>
    <property type="match status" value="1"/>
</dbReference>
<dbReference type="EMBL" id="HBUF01034125">
    <property type="protein sequence ID" value="CAG6615855.1"/>
    <property type="molecule type" value="Transcribed_RNA"/>
</dbReference>
<feature type="region of interest" description="Disordered" evidence="2">
    <location>
        <begin position="549"/>
        <end position="578"/>
    </location>
</feature>
<dbReference type="SUPFAM" id="SSF48065">
    <property type="entry name" value="DBL homology domain (DH-domain)"/>
    <property type="match status" value="1"/>
</dbReference>
<protein>
    <submittedName>
        <fullName evidence="4">Pleckstrin homology domain-containing family G member 1</fullName>
    </submittedName>
</protein>
<feature type="compositionally biased region" description="Basic and acidic residues" evidence="2">
    <location>
        <begin position="620"/>
        <end position="643"/>
    </location>
</feature>
<dbReference type="InterPro" id="IPR011993">
    <property type="entry name" value="PH-like_dom_sf"/>
</dbReference>
<feature type="domain" description="DH" evidence="3">
    <location>
        <begin position="223"/>
        <end position="403"/>
    </location>
</feature>
<feature type="region of interest" description="Disordered" evidence="2">
    <location>
        <begin position="618"/>
        <end position="660"/>
    </location>
</feature>
<keyword evidence="1" id="KW-0597">Phosphoprotein</keyword>
<dbReference type="InterPro" id="IPR000219">
    <property type="entry name" value="DH_dom"/>
</dbReference>
<reference evidence="4" key="1">
    <citation type="submission" date="2021-05" db="EMBL/GenBank/DDBJ databases">
        <authorList>
            <person name="Alioto T."/>
            <person name="Alioto T."/>
            <person name="Gomez Garrido J."/>
        </authorList>
    </citation>
    <scope>NUCLEOTIDE SEQUENCE</scope>
</reference>
<feature type="compositionally biased region" description="Low complexity" evidence="2">
    <location>
        <begin position="755"/>
        <end position="768"/>
    </location>
</feature>
<dbReference type="Pfam" id="PF22697">
    <property type="entry name" value="SOS1_NGEF_PH"/>
    <property type="match status" value="1"/>
</dbReference>
<dbReference type="InterPro" id="IPR055251">
    <property type="entry name" value="SOS1_NGEF_PH"/>
</dbReference>
<feature type="region of interest" description="Disordered" evidence="2">
    <location>
        <begin position="909"/>
        <end position="928"/>
    </location>
</feature>
<feature type="compositionally biased region" description="Polar residues" evidence="2">
    <location>
        <begin position="80"/>
        <end position="93"/>
    </location>
</feature>